<dbReference type="EMBL" id="ATBP01000132">
    <property type="protein sequence ID" value="ETR72595.1"/>
    <property type="molecule type" value="Genomic_DNA"/>
</dbReference>
<keyword evidence="1" id="KW-0812">Transmembrane</keyword>
<name>A0A1V1PD44_9BACT</name>
<feature type="transmembrane region" description="Helical" evidence="1">
    <location>
        <begin position="6"/>
        <end position="24"/>
    </location>
</feature>
<organism evidence="2 3">
    <name type="scientific">Candidatus Magnetoglobus multicellularis str. Araruama</name>
    <dbReference type="NCBI Taxonomy" id="890399"/>
    <lineage>
        <taxon>Bacteria</taxon>
        <taxon>Pseudomonadati</taxon>
        <taxon>Thermodesulfobacteriota</taxon>
        <taxon>Desulfobacteria</taxon>
        <taxon>Desulfobacterales</taxon>
        <taxon>Desulfobacteraceae</taxon>
        <taxon>Candidatus Magnetoglobus</taxon>
    </lineage>
</organism>
<evidence type="ECO:0000313" key="2">
    <source>
        <dbReference type="EMBL" id="ETR72595.1"/>
    </source>
</evidence>
<gene>
    <name evidence="2" type="ORF">OMM_01600</name>
</gene>
<dbReference type="AlphaFoldDB" id="A0A1V1PD44"/>
<reference evidence="3" key="1">
    <citation type="submission" date="2012-11" db="EMBL/GenBank/DDBJ databases">
        <authorList>
            <person name="Lucero-Rivera Y.E."/>
            <person name="Tovar-Ramirez D."/>
        </authorList>
    </citation>
    <scope>NUCLEOTIDE SEQUENCE [LARGE SCALE GENOMIC DNA]</scope>
    <source>
        <strain evidence="3">Araruama</strain>
    </source>
</reference>
<feature type="transmembrane region" description="Helical" evidence="1">
    <location>
        <begin position="200"/>
        <end position="221"/>
    </location>
</feature>
<evidence type="ECO:0000313" key="3">
    <source>
        <dbReference type="Proteomes" id="UP000189670"/>
    </source>
</evidence>
<sequence length="223" mass="26672">MTLFQTLVLLVFASMFFVLAFVFYHNNRMFFKRENDIVKDGYNKLSVLVKPYKKYIKNWENRECLYYKIKMESSKPGIHQNTIFDEPNEILFVSKTDNICLNSNEITFLINYSKKKSIYIKNMKERFEFFQSKNASQIKKYYLSNTDTANNKPICNFFEFTIEENEQYFLIASFINKKLDRSKKIYLLDMNSKQANKIRFITFTISTPGLLLVFITLLMIFKT</sequence>
<proteinExistence type="predicted"/>
<comment type="caution">
    <text evidence="2">The sequence shown here is derived from an EMBL/GenBank/DDBJ whole genome shotgun (WGS) entry which is preliminary data.</text>
</comment>
<keyword evidence="1" id="KW-1133">Transmembrane helix</keyword>
<keyword evidence="1" id="KW-0472">Membrane</keyword>
<evidence type="ECO:0000256" key="1">
    <source>
        <dbReference type="SAM" id="Phobius"/>
    </source>
</evidence>
<accession>A0A1V1PD44</accession>
<protein>
    <submittedName>
        <fullName evidence="2">Uncharacterized protein</fullName>
    </submittedName>
</protein>
<dbReference type="Proteomes" id="UP000189670">
    <property type="component" value="Unassembled WGS sequence"/>
</dbReference>